<sequence>MVRVHGGGCQGTVLARKGDWAVCEHATVRLPSWYYCRDWEVAMDTAARGHVLTLVVVAQSSTGGPREQLGQRRDWYWKVTAQLHPALRDTWETFVRYLYSKVFGRPPLFPICHQRVRYPSVHGRQSTKSVYLSYAQCPAGRHVHSMDSTIRSGLDTWWVFAGHLDGSVQPIVWFHYMDALPQEYMHTARRSGMVWGCWYLNRAAQISAATVASLCYADGQVGRPRQGMVRRGKARQGAGTGRGTGRGRGSKGLDAMQRPAMREAGMTGHMERVMEGEGRNVW</sequence>
<dbReference type="HOGENOM" id="CLU_987651_0_0_1"/>
<protein>
    <submittedName>
        <fullName evidence="2">Predicted protein</fullName>
    </submittedName>
</protein>
<evidence type="ECO:0000313" key="2">
    <source>
        <dbReference type="EMBL" id="EEY15692.1"/>
    </source>
</evidence>
<dbReference type="KEGG" id="val:VDBG_01801"/>
<proteinExistence type="predicted"/>
<feature type="compositionally biased region" description="Gly residues" evidence="1">
    <location>
        <begin position="238"/>
        <end position="247"/>
    </location>
</feature>
<dbReference type="EMBL" id="DS985215">
    <property type="protein sequence ID" value="EEY15692.1"/>
    <property type="molecule type" value="Genomic_DNA"/>
</dbReference>
<feature type="region of interest" description="Disordered" evidence="1">
    <location>
        <begin position="226"/>
        <end position="259"/>
    </location>
</feature>
<name>C9SBF8_VERA1</name>
<dbReference type="Proteomes" id="UP000008698">
    <property type="component" value="Unassembled WGS sequence"/>
</dbReference>
<evidence type="ECO:0000256" key="1">
    <source>
        <dbReference type="SAM" id="MobiDB-lite"/>
    </source>
</evidence>
<keyword evidence="3" id="KW-1185">Reference proteome</keyword>
<organism evidence="3">
    <name type="scientific">Verticillium alfalfae (strain VaMs.102 / ATCC MYA-4576 / FGSC 10136)</name>
    <name type="common">Verticillium wilt of alfalfa</name>
    <name type="synonym">Verticillium albo-atrum</name>
    <dbReference type="NCBI Taxonomy" id="526221"/>
    <lineage>
        <taxon>Eukaryota</taxon>
        <taxon>Fungi</taxon>
        <taxon>Dikarya</taxon>
        <taxon>Ascomycota</taxon>
        <taxon>Pezizomycotina</taxon>
        <taxon>Sordariomycetes</taxon>
        <taxon>Hypocreomycetidae</taxon>
        <taxon>Glomerellales</taxon>
        <taxon>Plectosphaerellaceae</taxon>
        <taxon>Verticillium</taxon>
    </lineage>
</organism>
<gene>
    <name evidence="2" type="ORF">VDBG_01801</name>
</gene>
<reference evidence="3" key="1">
    <citation type="journal article" date="2011" name="PLoS Pathog.">
        <title>Comparative genomics yields insights into niche adaptation of plant vascular wilt pathogens.</title>
        <authorList>
            <person name="Klosterman S.J."/>
            <person name="Subbarao K.V."/>
            <person name="Kang S."/>
            <person name="Veronese P."/>
            <person name="Gold S.E."/>
            <person name="Thomma B.P.H.J."/>
            <person name="Chen Z."/>
            <person name="Henrissat B."/>
            <person name="Lee Y.-H."/>
            <person name="Park J."/>
            <person name="Garcia-Pedrajas M.D."/>
            <person name="Barbara D.J."/>
            <person name="Anchieta A."/>
            <person name="de Jonge R."/>
            <person name="Santhanam P."/>
            <person name="Maruthachalam K."/>
            <person name="Atallah Z."/>
            <person name="Amyotte S.G."/>
            <person name="Paz Z."/>
            <person name="Inderbitzin P."/>
            <person name="Hayes R.J."/>
            <person name="Heiman D.I."/>
            <person name="Young S."/>
            <person name="Zeng Q."/>
            <person name="Engels R."/>
            <person name="Galagan J."/>
            <person name="Cuomo C.A."/>
            <person name="Dobinson K.F."/>
            <person name="Ma L.-J."/>
        </authorList>
    </citation>
    <scope>NUCLEOTIDE SEQUENCE [LARGE SCALE GENOMIC DNA]</scope>
    <source>
        <strain evidence="3">VaMs.102 / ATCC MYA-4576 / FGSC 10136</strain>
    </source>
</reference>
<dbReference type="AlphaFoldDB" id="C9SBF8"/>
<dbReference type="RefSeq" id="XP_003007613.1">
    <property type="nucleotide sequence ID" value="XM_003007567.1"/>
</dbReference>
<accession>C9SBF8</accession>
<dbReference type="GeneID" id="9535076"/>
<evidence type="ECO:0000313" key="3">
    <source>
        <dbReference type="Proteomes" id="UP000008698"/>
    </source>
</evidence>